<protein>
    <recommendedName>
        <fullName evidence="3">Tetratricopeptide repeat protein</fullName>
    </recommendedName>
</protein>
<organism evidence="1 2">
    <name type="scientific">Pseudomonas gingeri</name>
    <dbReference type="NCBI Taxonomy" id="117681"/>
    <lineage>
        <taxon>Bacteria</taxon>
        <taxon>Pseudomonadati</taxon>
        <taxon>Pseudomonadota</taxon>
        <taxon>Gammaproteobacteria</taxon>
        <taxon>Pseudomonadales</taxon>
        <taxon>Pseudomonadaceae</taxon>
        <taxon>Pseudomonas</taxon>
    </lineage>
</organism>
<dbReference type="SUPFAM" id="SSF48452">
    <property type="entry name" value="TPR-like"/>
    <property type="match status" value="1"/>
</dbReference>
<dbReference type="InterPro" id="IPR011990">
    <property type="entry name" value="TPR-like_helical_dom_sf"/>
</dbReference>
<dbReference type="Gene3D" id="1.25.40.10">
    <property type="entry name" value="Tetratricopeptide repeat domain"/>
    <property type="match status" value="1"/>
</dbReference>
<reference evidence="1 2" key="1">
    <citation type="submission" date="2020-04" db="EMBL/GenBank/DDBJ databases">
        <title>Molecular characterization of pseudomonads from Agaricus bisporus reveal novel blotch 2 pathogens in Western Europe.</title>
        <authorList>
            <person name="Taparia T."/>
            <person name="Krijger M."/>
            <person name="Haynes E."/>
            <person name="Elpinstone J.G."/>
            <person name="Noble R."/>
            <person name="Van Der Wolf J."/>
        </authorList>
    </citation>
    <scope>NUCLEOTIDE SEQUENCE [LARGE SCALE GENOMIC DNA]</scope>
    <source>
        <strain evidence="1 2">G9001</strain>
    </source>
</reference>
<dbReference type="EMBL" id="JACAQA010000004">
    <property type="protein sequence ID" value="NWB84659.1"/>
    <property type="molecule type" value="Genomic_DNA"/>
</dbReference>
<evidence type="ECO:0000313" key="1">
    <source>
        <dbReference type="EMBL" id="NWB84659.1"/>
    </source>
</evidence>
<name>A0A7Y7WNC5_9PSED</name>
<accession>A0A7Y7WNC5</accession>
<evidence type="ECO:0008006" key="3">
    <source>
        <dbReference type="Google" id="ProtNLM"/>
    </source>
</evidence>
<dbReference type="Proteomes" id="UP000522864">
    <property type="component" value="Unassembled WGS sequence"/>
</dbReference>
<dbReference type="RefSeq" id="WP_152741012.1">
    <property type="nucleotide sequence ID" value="NZ_JACAQA010000004.1"/>
</dbReference>
<evidence type="ECO:0000313" key="2">
    <source>
        <dbReference type="Proteomes" id="UP000522864"/>
    </source>
</evidence>
<proteinExistence type="predicted"/>
<gene>
    <name evidence="1" type="ORF">HX830_07175</name>
</gene>
<sequence>MIFLGLACLRAGAADLSPSAQLPVWQGRTLSRDEVLGYATLLRGEFWQKKGALEKALADYRSGTRLYPHSPKGQNNLAWLIASTEIFKGAAFQAEALTAAQRAMALQPDANTLETLACVRARSGDFTGAIAAEKQTLALKPKDKYFTARMAGFRQIPARDCVGI</sequence>
<comment type="caution">
    <text evidence="1">The sequence shown here is derived from an EMBL/GenBank/DDBJ whole genome shotgun (WGS) entry which is preliminary data.</text>
</comment>
<dbReference type="AlphaFoldDB" id="A0A7Y7WNC5"/>